<accession>G0N100</accession>
<feature type="signal peptide" evidence="2">
    <location>
        <begin position="1"/>
        <end position="16"/>
    </location>
</feature>
<name>G0N100_CAEBE</name>
<dbReference type="HOGENOM" id="CLU_012184_1_3_1"/>
<dbReference type="OMA" id="VAVYFKV"/>
<dbReference type="OrthoDB" id="5821723at2759"/>
<dbReference type="MEROPS" id="C01.A49"/>
<dbReference type="InterPro" id="IPR013128">
    <property type="entry name" value="Peptidase_C1A"/>
</dbReference>
<dbReference type="GO" id="GO:0008234">
    <property type="term" value="F:cysteine-type peptidase activity"/>
    <property type="evidence" value="ECO:0007669"/>
    <property type="project" value="InterPro"/>
</dbReference>
<evidence type="ECO:0000313" key="6">
    <source>
        <dbReference type="Proteomes" id="UP000008068"/>
    </source>
</evidence>
<dbReference type="FunCoup" id="G0N100">
    <property type="interactions" value="14"/>
</dbReference>
<keyword evidence="6" id="KW-1185">Reference proteome</keyword>
<evidence type="ECO:0000259" key="4">
    <source>
        <dbReference type="SMART" id="SM00848"/>
    </source>
</evidence>
<dbReference type="PANTHER" id="PTHR12411">
    <property type="entry name" value="CYSTEINE PROTEASE FAMILY C1-RELATED"/>
    <property type="match status" value="1"/>
</dbReference>
<dbReference type="InterPro" id="IPR013201">
    <property type="entry name" value="Prot_inhib_I29"/>
</dbReference>
<evidence type="ECO:0000313" key="5">
    <source>
        <dbReference type="EMBL" id="EGT49117.1"/>
    </source>
</evidence>
<protein>
    <submittedName>
        <fullName evidence="5">Uncharacterized protein</fullName>
    </submittedName>
</protein>
<feature type="domain" description="Peptidase C1A papain C-terminal" evidence="3">
    <location>
        <begin position="141"/>
        <end position="371"/>
    </location>
</feature>
<dbReference type="Gene3D" id="3.90.70.10">
    <property type="entry name" value="Cysteine proteinases"/>
    <property type="match status" value="1"/>
</dbReference>
<proteinExistence type="inferred from homology"/>
<dbReference type="GO" id="GO:0006508">
    <property type="term" value="P:proteolysis"/>
    <property type="evidence" value="ECO:0007669"/>
    <property type="project" value="InterPro"/>
</dbReference>
<dbReference type="CDD" id="cd02248">
    <property type="entry name" value="Peptidase_C1A"/>
    <property type="match status" value="1"/>
</dbReference>
<dbReference type="InParanoid" id="G0N100"/>
<gene>
    <name evidence="5" type="ORF">CAEBREN_04172</name>
</gene>
<evidence type="ECO:0000256" key="2">
    <source>
        <dbReference type="SAM" id="SignalP"/>
    </source>
</evidence>
<dbReference type="InterPro" id="IPR038765">
    <property type="entry name" value="Papain-like_cys_pep_sf"/>
</dbReference>
<keyword evidence="2" id="KW-0732">Signal</keyword>
<comment type="similarity">
    <text evidence="1">Belongs to the peptidase C1 family.</text>
</comment>
<dbReference type="AlphaFoldDB" id="G0N100"/>
<evidence type="ECO:0000259" key="3">
    <source>
        <dbReference type="SMART" id="SM00645"/>
    </source>
</evidence>
<organism evidence="6">
    <name type="scientific">Caenorhabditis brenneri</name>
    <name type="common">Nematode worm</name>
    <dbReference type="NCBI Taxonomy" id="135651"/>
    <lineage>
        <taxon>Eukaryota</taxon>
        <taxon>Metazoa</taxon>
        <taxon>Ecdysozoa</taxon>
        <taxon>Nematoda</taxon>
        <taxon>Chromadorea</taxon>
        <taxon>Rhabditida</taxon>
        <taxon>Rhabditina</taxon>
        <taxon>Rhabditomorpha</taxon>
        <taxon>Rhabditoidea</taxon>
        <taxon>Rhabditidae</taxon>
        <taxon>Peloderinae</taxon>
        <taxon>Caenorhabditis</taxon>
    </lineage>
</organism>
<evidence type="ECO:0000256" key="1">
    <source>
        <dbReference type="ARBA" id="ARBA00008455"/>
    </source>
</evidence>
<dbReference type="SMART" id="SM00645">
    <property type="entry name" value="Pept_C1"/>
    <property type="match status" value="1"/>
</dbReference>
<dbReference type="eggNOG" id="KOG1543">
    <property type="taxonomic scope" value="Eukaryota"/>
</dbReference>
<dbReference type="SUPFAM" id="SSF54001">
    <property type="entry name" value="Cysteine proteinases"/>
    <property type="match status" value="1"/>
</dbReference>
<dbReference type="Proteomes" id="UP000008068">
    <property type="component" value="Unassembled WGS sequence"/>
</dbReference>
<dbReference type="STRING" id="135651.G0N100"/>
<feature type="chain" id="PRO_5018645000" evidence="2">
    <location>
        <begin position="17"/>
        <end position="380"/>
    </location>
</feature>
<dbReference type="Pfam" id="PF00112">
    <property type="entry name" value="Peptidase_C1"/>
    <property type="match status" value="1"/>
</dbReference>
<sequence>MRFLLVFLTVLPFVVAFDSSEDLEFFEIKVDREHPEEVLKAFEDFKIKYNRKYKDVSEAQMRFNNFVKTYNNVEKLNAQAKENGYDTKFGINKFADLSTAEFNTRLSPVQPNNTGIPMLDLSKPFFHETLSNKTRHKRRSDPDFIDLRQEKINGRYIVGPVKSQGDCACCWGFAVAGLVETVNAVGSGKFKSLSDQEICDCATKGTPGCKGGNLMFGMKYVKEFGLSSDAEYPYEDKRAYQSRRCRVRDTRRVVHERDFNYGTIDGRRAERQIKEVLYRYKTPVAVYFKVGEQFGSYKGGVIVSDDCPRGKTDKWHAGVIVGFSEMEANGRMYKYWIVKNSWDHDWAEDGYFRVIRGRNWCSIEEYGVTGTIRGGYNDYY</sequence>
<dbReference type="EMBL" id="GL379825">
    <property type="protein sequence ID" value="EGT49117.1"/>
    <property type="molecule type" value="Genomic_DNA"/>
</dbReference>
<reference evidence="6" key="1">
    <citation type="submission" date="2011-07" db="EMBL/GenBank/DDBJ databases">
        <authorList>
            <consortium name="Caenorhabditis brenneri Sequencing and Analysis Consortium"/>
            <person name="Wilson R.K."/>
        </authorList>
    </citation>
    <scope>NUCLEOTIDE SEQUENCE [LARGE SCALE GENOMIC DNA]</scope>
    <source>
        <strain evidence="6">PB2801</strain>
    </source>
</reference>
<feature type="domain" description="Cathepsin propeptide inhibitor" evidence="4">
    <location>
        <begin position="42"/>
        <end position="102"/>
    </location>
</feature>
<dbReference type="Pfam" id="PF08246">
    <property type="entry name" value="Inhibitor_I29"/>
    <property type="match status" value="1"/>
</dbReference>
<dbReference type="FunFam" id="3.90.70.10:FF:000103">
    <property type="entry name" value="Hypothetical LOC496748"/>
    <property type="match status" value="1"/>
</dbReference>
<dbReference type="InterPro" id="IPR039417">
    <property type="entry name" value="Peptidase_C1A_papain-like"/>
</dbReference>
<dbReference type="InterPro" id="IPR000668">
    <property type="entry name" value="Peptidase_C1A_C"/>
</dbReference>
<dbReference type="SMART" id="SM00848">
    <property type="entry name" value="Inhibitor_I29"/>
    <property type="match status" value="1"/>
</dbReference>